<keyword evidence="5" id="KW-1185">Reference proteome</keyword>
<dbReference type="AlphaFoldDB" id="A0A084VNC3"/>
<dbReference type="EMBL" id="KE524984">
    <property type="protein sequence ID" value="KFB39467.1"/>
    <property type="molecule type" value="Genomic_DNA"/>
</dbReference>
<dbReference type="InterPro" id="IPR036682">
    <property type="entry name" value="OS_D_A10/PebIII_sf"/>
</dbReference>
<evidence type="ECO:0000313" key="4">
    <source>
        <dbReference type="EnsemblMetazoa" id="ASIC006960-PA"/>
    </source>
</evidence>
<dbReference type="InterPro" id="IPR005055">
    <property type="entry name" value="A10/PebIII"/>
</dbReference>
<dbReference type="Proteomes" id="UP000030765">
    <property type="component" value="Unassembled WGS sequence"/>
</dbReference>
<dbReference type="OrthoDB" id="8183954at2759"/>
<evidence type="ECO:0000313" key="5">
    <source>
        <dbReference type="Proteomes" id="UP000030765"/>
    </source>
</evidence>
<feature type="region of interest" description="Disordered" evidence="1">
    <location>
        <begin position="127"/>
        <end position="183"/>
    </location>
</feature>
<name>A0A084VNC3_ANOSI</name>
<dbReference type="PANTHER" id="PTHR11257">
    <property type="entry name" value="CHEMOSENSORY PROTEIN-RELATED"/>
    <property type="match status" value="1"/>
</dbReference>
<evidence type="ECO:0000256" key="1">
    <source>
        <dbReference type="SAM" id="MobiDB-lite"/>
    </source>
</evidence>
<dbReference type="Pfam" id="PF03392">
    <property type="entry name" value="OS-D"/>
    <property type="match status" value="1"/>
</dbReference>
<feature type="chain" id="PRO_5001783841" evidence="2">
    <location>
        <begin position="28"/>
        <end position="183"/>
    </location>
</feature>
<feature type="signal peptide" evidence="2">
    <location>
        <begin position="1"/>
        <end position="27"/>
    </location>
</feature>
<protein>
    <submittedName>
        <fullName evidence="3">AGAP008055-PA-like protein</fullName>
    </submittedName>
</protein>
<organism evidence="3">
    <name type="scientific">Anopheles sinensis</name>
    <name type="common">Mosquito</name>
    <dbReference type="NCBI Taxonomy" id="74873"/>
    <lineage>
        <taxon>Eukaryota</taxon>
        <taxon>Metazoa</taxon>
        <taxon>Ecdysozoa</taxon>
        <taxon>Arthropoda</taxon>
        <taxon>Hexapoda</taxon>
        <taxon>Insecta</taxon>
        <taxon>Pterygota</taxon>
        <taxon>Neoptera</taxon>
        <taxon>Endopterygota</taxon>
        <taxon>Diptera</taxon>
        <taxon>Nematocera</taxon>
        <taxon>Culicoidea</taxon>
        <taxon>Culicidae</taxon>
        <taxon>Anophelinae</taxon>
        <taxon>Anopheles</taxon>
    </lineage>
</organism>
<evidence type="ECO:0000313" key="3">
    <source>
        <dbReference type="EMBL" id="KFB39467.1"/>
    </source>
</evidence>
<reference evidence="3 5" key="1">
    <citation type="journal article" date="2014" name="BMC Genomics">
        <title>Genome sequence of Anopheles sinensis provides insight into genetics basis of mosquito competence for malaria parasites.</title>
        <authorList>
            <person name="Zhou D."/>
            <person name="Zhang D."/>
            <person name="Ding G."/>
            <person name="Shi L."/>
            <person name="Hou Q."/>
            <person name="Ye Y."/>
            <person name="Xu Y."/>
            <person name="Zhou H."/>
            <person name="Xiong C."/>
            <person name="Li S."/>
            <person name="Yu J."/>
            <person name="Hong S."/>
            <person name="Yu X."/>
            <person name="Zou P."/>
            <person name="Chen C."/>
            <person name="Chang X."/>
            <person name="Wang W."/>
            <person name="Lv Y."/>
            <person name="Sun Y."/>
            <person name="Ma L."/>
            <person name="Shen B."/>
            <person name="Zhu C."/>
        </authorList>
    </citation>
    <scope>NUCLEOTIDE SEQUENCE [LARGE SCALE GENOMIC DNA]</scope>
</reference>
<dbReference type="VEuPathDB" id="VectorBase:ASIC006960"/>
<dbReference type="Gene3D" id="1.10.2080.10">
    <property type="entry name" value="Insect odorant-binding protein A10/Ejaculatory bulb-specific protein 3"/>
    <property type="match status" value="1"/>
</dbReference>
<gene>
    <name evidence="3" type="ORF">ZHAS_00006960</name>
</gene>
<accession>A0A084VNC3</accession>
<sequence>MDFPSAGRHMLPLVLVVMAVMVLGSMADNYVTKYDNINLEEIFNSSRLMNNYMNCLKNVGPCTPDGKELKNNLPDALMSDCVKCSEKQRIGSDKVIKFIIANRPDDFATLEQLYDPTGEYRRKYLAPDGTLKPREDGEEDVPPVKETNDGDIEIDSVAHATEHKTAPSQDHDHGEGHTDESKN</sequence>
<dbReference type="EMBL" id="ATLV01014737">
    <property type="status" value="NOT_ANNOTATED_CDS"/>
    <property type="molecule type" value="Genomic_DNA"/>
</dbReference>
<evidence type="ECO:0000256" key="2">
    <source>
        <dbReference type="SAM" id="SignalP"/>
    </source>
</evidence>
<proteinExistence type="predicted"/>
<reference evidence="4" key="2">
    <citation type="submission" date="2020-05" db="UniProtKB">
        <authorList>
            <consortium name="EnsemblMetazoa"/>
        </authorList>
    </citation>
    <scope>IDENTIFICATION</scope>
</reference>
<dbReference type="EnsemblMetazoa" id="ASIC006960-RA">
    <property type="protein sequence ID" value="ASIC006960-PA"/>
    <property type="gene ID" value="ASIC006960"/>
</dbReference>
<dbReference type="VEuPathDB" id="VectorBase:ASIS014928"/>
<dbReference type="OMA" id="EYRRKYM"/>
<dbReference type="SUPFAM" id="SSF100910">
    <property type="entry name" value="Chemosensory protein Csp2"/>
    <property type="match status" value="1"/>
</dbReference>
<dbReference type="PANTHER" id="PTHR11257:SF12">
    <property type="entry name" value="EJACULATORY BULB-SPECIFIC PROTEIN 3-RELATED"/>
    <property type="match status" value="1"/>
</dbReference>
<feature type="compositionally biased region" description="Basic and acidic residues" evidence="1">
    <location>
        <begin position="160"/>
        <end position="183"/>
    </location>
</feature>
<keyword evidence="2" id="KW-0732">Signal</keyword>